<accession>A0A835ISG4</accession>
<dbReference type="PANTHER" id="PTHR37264:SF1">
    <property type="entry name" value="RIBOSOMAL PROTEIN L31"/>
    <property type="match status" value="1"/>
</dbReference>
<keyword evidence="2" id="KW-1185">Reference proteome</keyword>
<evidence type="ECO:0000313" key="2">
    <source>
        <dbReference type="Proteomes" id="UP000631114"/>
    </source>
</evidence>
<dbReference type="AlphaFoldDB" id="A0A835ISG4"/>
<dbReference type="PANTHER" id="PTHR37264">
    <property type="entry name" value="RIBOSOMAL PROTEIN L31"/>
    <property type="match status" value="1"/>
</dbReference>
<evidence type="ECO:0000313" key="1">
    <source>
        <dbReference type="EMBL" id="KAF9620818.1"/>
    </source>
</evidence>
<reference evidence="1 2" key="1">
    <citation type="submission" date="2020-10" db="EMBL/GenBank/DDBJ databases">
        <title>The Coptis chinensis genome and diversification of protoberbering-type alkaloids.</title>
        <authorList>
            <person name="Wang B."/>
            <person name="Shu S."/>
            <person name="Song C."/>
            <person name="Liu Y."/>
        </authorList>
    </citation>
    <scope>NUCLEOTIDE SEQUENCE [LARGE SCALE GENOMIC DNA]</scope>
    <source>
        <strain evidence="1">HL-2020</strain>
        <tissue evidence="1">Leaf</tissue>
    </source>
</reference>
<name>A0A835ISG4_9MAGN</name>
<dbReference type="Proteomes" id="UP000631114">
    <property type="component" value="Unassembled WGS sequence"/>
</dbReference>
<sequence length="197" mass="22794">MRKGIHPQRQWISYVTQSGRLVNVMMTKIHHAGKVYHFRAKRQMAQSLGQIAKFNRNRKSCLYELKKDVIFRTFRGENLNTPFENSDASEEGASARLKLFAARLLAWFLSRIMGASVVFRVAGWNCLRDVVVKFNKLDEGIYGRHLEVAIWDQTCDLKVMEKDDLSRNMQGLSTQEKRPDCSVQARKSVIRLQQESS</sequence>
<gene>
    <name evidence="1" type="ORF">IFM89_014755</name>
</gene>
<organism evidence="1 2">
    <name type="scientific">Coptis chinensis</name>
    <dbReference type="NCBI Taxonomy" id="261450"/>
    <lineage>
        <taxon>Eukaryota</taxon>
        <taxon>Viridiplantae</taxon>
        <taxon>Streptophyta</taxon>
        <taxon>Embryophyta</taxon>
        <taxon>Tracheophyta</taxon>
        <taxon>Spermatophyta</taxon>
        <taxon>Magnoliopsida</taxon>
        <taxon>Ranunculales</taxon>
        <taxon>Ranunculaceae</taxon>
        <taxon>Coptidoideae</taxon>
        <taxon>Coptis</taxon>
    </lineage>
</organism>
<dbReference type="OrthoDB" id="1840965at2759"/>
<dbReference type="EMBL" id="JADFTS010000002">
    <property type="protein sequence ID" value="KAF9620818.1"/>
    <property type="molecule type" value="Genomic_DNA"/>
</dbReference>
<dbReference type="CDD" id="cd23697">
    <property type="entry name" value="At5g55125"/>
    <property type="match status" value="1"/>
</dbReference>
<proteinExistence type="predicted"/>
<protein>
    <submittedName>
        <fullName evidence="1">Uncharacterized protein</fullName>
    </submittedName>
</protein>
<comment type="caution">
    <text evidence="1">The sequence shown here is derived from an EMBL/GenBank/DDBJ whole genome shotgun (WGS) entry which is preliminary data.</text>
</comment>